<dbReference type="Gene3D" id="3.10.450.10">
    <property type="match status" value="1"/>
</dbReference>
<dbReference type="AlphaFoldDB" id="A0AB40AJT6"/>
<name>A0AB40AJT6_DIOCR</name>
<keyword evidence="6" id="KW-1185">Reference proteome</keyword>
<accession>A0AB40AJT6</accession>
<dbReference type="InterPro" id="IPR046350">
    <property type="entry name" value="Cystatin_sf"/>
</dbReference>
<dbReference type="Proteomes" id="UP001515500">
    <property type="component" value="Chromosome 19"/>
</dbReference>
<dbReference type="GeneID" id="120250468"/>
<dbReference type="InterPro" id="IPR000010">
    <property type="entry name" value="Cystatin_dom"/>
</dbReference>
<reference evidence="7" key="1">
    <citation type="submission" date="2025-08" db="UniProtKB">
        <authorList>
            <consortium name="RefSeq"/>
        </authorList>
    </citation>
    <scope>IDENTIFICATION</scope>
</reference>
<dbReference type="SMART" id="SM00043">
    <property type="entry name" value="CY"/>
    <property type="match status" value="1"/>
</dbReference>
<keyword evidence="3" id="KW-0789">Thiol protease inhibitor</keyword>
<evidence type="ECO:0000256" key="2">
    <source>
        <dbReference type="ARBA" id="ARBA00022690"/>
    </source>
</evidence>
<dbReference type="PANTHER" id="PTHR47364:SF2">
    <property type="entry name" value="CYSTEINE PROTEINASE INHIBITOR 5"/>
    <property type="match status" value="1"/>
</dbReference>
<feature type="chain" id="PRO_5044297477" evidence="4">
    <location>
        <begin position="28"/>
        <end position="117"/>
    </location>
</feature>
<evidence type="ECO:0000259" key="5">
    <source>
        <dbReference type="SMART" id="SM00043"/>
    </source>
</evidence>
<evidence type="ECO:0000256" key="1">
    <source>
        <dbReference type="ARBA" id="ARBA00007233"/>
    </source>
</evidence>
<keyword evidence="4" id="KW-0732">Signal</keyword>
<dbReference type="CDD" id="cd00042">
    <property type="entry name" value="CY"/>
    <property type="match status" value="1"/>
</dbReference>
<dbReference type="SUPFAM" id="SSF54403">
    <property type="entry name" value="Cystatin/monellin"/>
    <property type="match status" value="1"/>
</dbReference>
<gene>
    <name evidence="7" type="primary">LOC120250468</name>
</gene>
<protein>
    <submittedName>
        <fullName evidence="7">Cysteine proteinase inhibitor 1-like</fullName>
    </submittedName>
</protein>
<dbReference type="PANTHER" id="PTHR47364">
    <property type="entry name" value="CYSTEINE PROTEINASE INHIBITOR 5"/>
    <property type="match status" value="1"/>
</dbReference>
<comment type="similarity">
    <text evidence="1">Belongs to the cystatin family. Phytocystatin subfamily.</text>
</comment>
<evidence type="ECO:0000313" key="7">
    <source>
        <dbReference type="RefSeq" id="XP_039115223.1"/>
    </source>
</evidence>
<dbReference type="InterPro" id="IPR018073">
    <property type="entry name" value="Prot_inh_cystat_CS"/>
</dbReference>
<proteinExistence type="inferred from homology"/>
<organism evidence="6 7">
    <name type="scientific">Dioscorea cayennensis subsp. rotundata</name>
    <name type="common">White Guinea yam</name>
    <name type="synonym">Dioscorea rotundata</name>
    <dbReference type="NCBI Taxonomy" id="55577"/>
    <lineage>
        <taxon>Eukaryota</taxon>
        <taxon>Viridiplantae</taxon>
        <taxon>Streptophyta</taxon>
        <taxon>Embryophyta</taxon>
        <taxon>Tracheophyta</taxon>
        <taxon>Spermatophyta</taxon>
        <taxon>Magnoliopsida</taxon>
        <taxon>Liliopsida</taxon>
        <taxon>Dioscoreales</taxon>
        <taxon>Dioscoreaceae</taxon>
        <taxon>Dioscorea</taxon>
    </lineage>
</organism>
<dbReference type="RefSeq" id="XP_039115223.1">
    <property type="nucleotide sequence ID" value="XM_039259289.1"/>
</dbReference>
<feature type="domain" description="Cystatin" evidence="5">
    <location>
        <begin position="27"/>
        <end position="116"/>
    </location>
</feature>
<evidence type="ECO:0000256" key="3">
    <source>
        <dbReference type="ARBA" id="ARBA00022704"/>
    </source>
</evidence>
<dbReference type="Pfam" id="PF16845">
    <property type="entry name" value="SQAPI"/>
    <property type="match status" value="1"/>
</dbReference>
<keyword evidence="2" id="KW-0646">Protease inhibitor</keyword>
<evidence type="ECO:0000313" key="6">
    <source>
        <dbReference type="Proteomes" id="UP001515500"/>
    </source>
</evidence>
<dbReference type="GO" id="GO:0004869">
    <property type="term" value="F:cysteine-type endopeptidase inhibitor activity"/>
    <property type="evidence" value="ECO:0007669"/>
    <property type="project" value="UniProtKB-KW"/>
</dbReference>
<dbReference type="PROSITE" id="PS00287">
    <property type="entry name" value="CYSTATIN"/>
    <property type="match status" value="1"/>
</dbReference>
<evidence type="ECO:0000256" key="4">
    <source>
        <dbReference type="SAM" id="SignalP"/>
    </source>
</evidence>
<feature type="signal peptide" evidence="4">
    <location>
        <begin position="1"/>
        <end position="27"/>
    </location>
</feature>
<sequence length="117" mass="12983">MGTGNHHTLLLLFLLTTISVLIHGCVGITGGWSPIKDVKDPHIQELGKYAVTEHNKEAKASLEFQQVVSGESQVVAGMNYKLIISAKDSSQLSNYQAVVWEKSWLNFRQLTSFEPVK</sequence>